<keyword evidence="4 9" id="KW-0812">Transmembrane</keyword>
<dbReference type="AlphaFoldDB" id="A0A5C1QJF8"/>
<comment type="similarity">
    <text evidence="2">Belongs to the V-ATPase 116 kDa subunit family.</text>
</comment>
<dbReference type="GO" id="GO:0007035">
    <property type="term" value="P:vacuolar acidification"/>
    <property type="evidence" value="ECO:0007669"/>
    <property type="project" value="TreeGrafter"/>
</dbReference>
<keyword evidence="3" id="KW-0813">Transport</keyword>
<feature type="transmembrane region" description="Helical" evidence="9">
    <location>
        <begin position="546"/>
        <end position="572"/>
    </location>
</feature>
<evidence type="ECO:0000256" key="9">
    <source>
        <dbReference type="SAM" id="Phobius"/>
    </source>
</evidence>
<keyword evidence="5 9" id="KW-1133">Transmembrane helix</keyword>
<dbReference type="PANTHER" id="PTHR11629:SF63">
    <property type="entry name" value="V-TYPE PROTON ATPASE SUBUNIT A"/>
    <property type="match status" value="1"/>
</dbReference>
<dbReference type="Proteomes" id="UP000324209">
    <property type="component" value="Chromosome"/>
</dbReference>
<evidence type="ECO:0000256" key="7">
    <source>
        <dbReference type="ARBA" id="ARBA00023136"/>
    </source>
</evidence>
<feature type="transmembrane region" description="Helical" evidence="9">
    <location>
        <begin position="307"/>
        <end position="334"/>
    </location>
</feature>
<evidence type="ECO:0000313" key="11">
    <source>
        <dbReference type="Proteomes" id="UP000324209"/>
    </source>
</evidence>
<gene>
    <name evidence="10" type="ORF">EXM22_06805</name>
</gene>
<reference evidence="10 11" key="1">
    <citation type="submission" date="2019-02" db="EMBL/GenBank/DDBJ databases">
        <title>Complete Genome Sequence and Methylome Analysis of free living Spirochaetas.</title>
        <authorList>
            <person name="Fomenkov A."/>
            <person name="Dubinina G."/>
            <person name="Leshcheva N."/>
            <person name="Mikheeva N."/>
            <person name="Grabovich M."/>
            <person name="Vincze T."/>
            <person name="Roberts R.J."/>
        </authorList>
    </citation>
    <scope>NUCLEOTIDE SEQUENCE [LARGE SCALE GENOMIC DNA]</scope>
    <source>
        <strain evidence="10 11">K2</strain>
    </source>
</reference>
<evidence type="ECO:0000256" key="4">
    <source>
        <dbReference type="ARBA" id="ARBA00022692"/>
    </source>
</evidence>
<dbReference type="PANTHER" id="PTHR11629">
    <property type="entry name" value="VACUOLAR PROTON ATPASES"/>
    <property type="match status" value="1"/>
</dbReference>
<feature type="transmembrane region" description="Helical" evidence="9">
    <location>
        <begin position="436"/>
        <end position="456"/>
    </location>
</feature>
<feature type="transmembrane region" description="Helical" evidence="9">
    <location>
        <begin position="403"/>
        <end position="424"/>
    </location>
</feature>
<keyword evidence="8" id="KW-0175">Coiled coil</keyword>
<proteinExistence type="inferred from homology"/>
<keyword evidence="7 9" id="KW-0472">Membrane</keyword>
<evidence type="ECO:0000256" key="6">
    <source>
        <dbReference type="ARBA" id="ARBA00023065"/>
    </source>
</evidence>
<feature type="transmembrane region" description="Helical" evidence="9">
    <location>
        <begin position="462"/>
        <end position="478"/>
    </location>
</feature>
<evidence type="ECO:0000256" key="3">
    <source>
        <dbReference type="ARBA" id="ARBA00022448"/>
    </source>
</evidence>
<protein>
    <submittedName>
        <fullName evidence="10">V-type ATP synthase subunit I</fullName>
    </submittedName>
</protein>
<evidence type="ECO:0000256" key="1">
    <source>
        <dbReference type="ARBA" id="ARBA00004141"/>
    </source>
</evidence>
<name>A0A5C1QJF8_9SPIO</name>
<dbReference type="GO" id="GO:0016471">
    <property type="term" value="C:vacuolar proton-transporting V-type ATPase complex"/>
    <property type="evidence" value="ECO:0007669"/>
    <property type="project" value="TreeGrafter"/>
</dbReference>
<dbReference type="KEGG" id="ock:EXM22_06805"/>
<feature type="transmembrane region" description="Helical" evidence="9">
    <location>
        <begin position="516"/>
        <end position="534"/>
    </location>
</feature>
<evidence type="ECO:0000256" key="8">
    <source>
        <dbReference type="SAM" id="Coils"/>
    </source>
</evidence>
<dbReference type="GO" id="GO:0033179">
    <property type="term" value="C:proton-transporting V-type ATPase, V0 domain"/>
    <property type="evidence" value="ECO:0007669"/>
    <property type="project" value="InterPro"/>
</dbReference>
<evidence type="ECO:0000313" key="10">
    <source>
        <dbReference type="EMBL" id="QEN07711.1"/>
    </source>
</evidence>
<feature type="transmembrane region" description="Helical" evidence="9">
    <location>
        <begin position="346"/>
        <end position="367"/>
    </location>
</feature>
<keyword evidence="11" id="KW-1185">Reference proteome</keyword>
<dbReference type="EMBL" id="CP036150">
    <property type="protein sequence ID" value="QEN07711.1"/>
    <property type="molecule type" value="Genomic_DNA"/>
</dbReference>
<dbReference type="GO" id="GO:0051117">
    <property type="term" value="F:ATPase binding"/>
    <property type="evidence" value="ECO:0007669"/>
    <property type="project" value="TreeGrafter"/>
</dbReference>
<evidence type="ECO:0000256" key="2">
    <source>
        <dbReference type="ARBA" id="ARBA00009904"/>
    </source>
</evidence>
<organism evidence="10 11">
    <name type="scientific">Oceanispirochaeta crateris</name>
    <dbReference type="NCBI Taxonomy" id="2518645"/>
    <lineage>
        <taxon>Bacteria</taxon>
        <taxon>Pseudomonadati</taxon>
        <taxon>Spirochaetota</taxon>
        <taxon>Spirochaetia</taxon>
        <taxon>Spirochaetales</taxon>
        <taxon>Spirochaetaceae</taxon>
        <taxon>Oceanispirochaeta</taxon>
    </lineage>
</organism>
<comment type="subcellular location">
    <subcellularLocation>
        <location evidence="1">Membrane</location>
        <topology evidence="1">Multi-pass membrane protein</topology>
    </subcellularLocation>
</comment>
<sequence length="604" mass="66931">MKKASFIFLEAEKDSALEKIRKAGVVHLEQDFAGSSDTLTSLNAAFARVEKAHMVLDPKVKVKTESYSTEAAESLASEILQLLDSRKESEDKRSSIASDLVKWEPWGDFDPSEISILRSRGVDLRFYEMTKPKWSELSQTWTTFSVKETKTSVFGIVAVTGDDPFPEIEAVQLPEFGISELKQQMLTEEKSMADIEERLLALAERRELLEKRMGILDQDIQYESLRSGLGDEESLLYFTGFIPTRDSENIKSLAADNGWAVLLSEPTEEDLVPSLVENNKVVTTIKPLFDILEVLPGYREMDISLDFLISFTLFFSMIIGDAGYGSLFLIITILMRFKFKKGGPGFNLMYLLSTGAIIWGALTGNWFGSIGLGNLEPLKGLVIPQIAAFPEIFGADIDSGNTIKYMCFVIATIQLCIARFKNFIFRMPSLQAFEQLGWLSMLLGIYHIVLFLVLGISPIPPYALRMIAGGLLAVIVFGQQEKGVHFLKGVLKGLNPIGLFNLFLDSIGLLSDIISYIRLFAVGLASLAIAVSFNTMAAPLMQEPGVAMIGGALILLLGHSLNIVMGALSLIVHGVRLNMLEYSGHLDMEWSGIKYKPFQKALRP</sequence>
<accession>A0A5C1QJF8</accession>
<feature type="coiled-coil region" evidence="8">
    <location>
        <begin position="178"/>
        <end position="212"/>
    </location>
</feature>
<dbReference type="OrthoDB" id="9803814at2"/>
<dbReference type="GO" id="GO:0046961">
    <property type="term" value="F:proton-transporting ATPase activity, rotational mechanism"/>
    <property type="evidence" value="ECO:0007669"/>
    <property type="project" value="InterPro"/>
</dbReference>
<evidence type="ECO:0000256" key="5">
    <source>
        <dbReference type="ARBA" id="ARBA00022989"/>
    </source>
</evidence>
<dbReference type="InterPro" id="IPR002490">
    <property type="entry name" value="V-ATPase_116kDa_su"/>
</dbReference>
<keyword evidence="6" id="KW-0406">Ion transport</keyword>